<reference evidence="1" key="1">
    <citation type="submission" date="2022-02" db="EMBL/GenBank/DDBJ databases">
        <title>Plant Genome Project.</title>
        <authorList>
            <person name="Zhang R.-G."/>
        </authorList>
    </citation>
    <scope>NUCLEOTIDE SEQUENCE</scope>
    <source>
        <strain evidence="1">AT1</strain>
    </source>
</reference>
<proteinExistence type="predicted"/>
<keyword evidence="2" id="KW-1185">Reference proteome</keyword>
<evidence type="ECO:0000313" key="2">
    <source>
        <dbReference type="Proteomes" id="UP001062846"/>
    </source>
</evidence>
<comment type="caution">
    <text evidence="1">The sequence shown here is derived from an EMBL/GenBank/DDBJ whole genome shotgun (WGS) entry which is preliminary data.</text>
</comment>
<evidence type="ECO:0000313" key="1">
    <source>
        <dbReference type="EMBL" id="KAI8563219.1"/>
    </source>
</evidence>
<protein>
    <submittedName>
        <fullName evidence="1">Uncharacterized protein</fullName>
    </submittedName>
</protein>
<sequence>MENQAGPLKSIKELDQTMDQVQFGFTISGLFSSVADFKKACNHTQKRDEIDNTGLEAAFVSGFDLKKPSKIAGRWKLHLLRITSHNCHKDMVFYLQLAADMQRFSRPERRINGPTITHLWSMLKLLDILVQLDHLKNAKASIPNDFSLYKGNELYIFILYSPSFFIAFSPWAVTTIAAIMMIFPLQFNESSVHGVNNELNIQDTMKHFDTMKHSSKSVMTNKIGPEVFRHVVYAAYTYFLEHKMAILLNLHVEMFRVNKGSDEEMSVVRRGGAVDDSIEYWWWRWRDGGGGGEMVAEVVVVERWRWGMVLVMTKASGGVGVVVSLVTRDGWSGSDSGGGGDEVVMWCCWLVSAVEWR</sequence>
<dbReference type="Proteomes" id="UP001062846">
    <property type="component" value="Chromosome 3"/>
</dbReference>
<gene>
    <name evidence="1" type="ORF">RHMOL_Rhmol03G0095300</name>
</gene>
<accession>A0ACC0PDF9</accession>
<name>A0ACC0PDF9_RHOML</name>
<dbReference type="EMBL" id="CM046390">
    <property type="protein sequence ID" value="KAI8563219.1"/>
    <property type="molecule type" value="Genomic_DNA"/>
</dbReference>
<organism evidence="1 2">
    <name type="scientific">Rhododendron molle</name>
    <name type="common">Chinese azalea</name>
    <name type="synonym">Azalea mollis</name>
    <dbReference type="NCBI Taxonomy" id="49168"/>
    <lineage>
        <taxon>Eukaryota</taxon>
        <taxon>Viridiplantae</taxon>
        <taxon>Streptophyta</taxon>
        <taxon>Embryophyta</taxon>
        <taxon>Tracheophyta</taxon>
        <taxon>Spermatophyta</taxon>
        <taxon>Magnoliopsida</taxon>
        <taxon>eudicotyledons</taxon>
        <taxon>Gunneridae</taxon>
        <taxon>Pentapetalae</taxon>
        <taxon>asterids</taxon>
        <taxon>Ericales</taxon>
        <taxon>Ericaceae</taxon>
        <taxon>Ericoideae</taxon>
        <taxon>Rhodoreae</taxon>
        <taxon>Rhododendron</taxon>
    </lineage>
</organism>